<dbReference type="SUPFAM" id="SSF50104">
    <property type="entry name" value="Translation proteins SH3-like domain"/>
    <property type="match status" value="1"/>
</dbReference>
<feature type="compositionally biased region" description="Polar residues" evidence="4">
    <location>
        <begin position="1493"/>
        <end position="1505"/>
    </location>
</feature>
<dbReference type="InterPro" id="IPR005824">
    <property type="entry name" value="KOW"/>
</dbReference>
<feature type="compositionally biased region" description="Low complexity" evidence="4">
    <location>
        <begin position="678"/>
        <end position="688"/>
    </location>
</feature>
<dbReference type="CDD" id="cd06081">
    <property type="entry name" value="KOW_Spt5_1"/>
    <property type="match status" value="1"/>
</dbReference>
<feature type="compositionally biased region" description="Basic and acidic residues" evidence="4">
    <location>
        <begin position="1118"/>
        <end position="1132"/>
    </location>
</feature>
<feature type="compositionally biased region" description="Polar residues" evidence="4">
    <location>
        <begin position="1556"/>
        <end position="1579"/>
    </location>
</feature>
<feature type="compositionally biased region" description="Polar residues" evidence="4">
    <location>
        <begin position="797"/>
        <end position="806"/>
    </location>
</feature>
<feature type="compositionally biased region" description="Polar residues" evidence="4">
    <location>
        <begin position="1139"/>
        <end position="1159"/>
    </location>
</feature>
<dbReference type="PANTHER" id="PTHR11125">
    <property type="entry name" value="SUPPRESSOR OF TY 5"/>
    <property type="match status" value="1"/>
</dbReference>
<evidence type="ECO:0000256" key="4">
    <source>
        <dbReference type="SAM" id="MobiDB-lite"/>
    </source>
</evidence>
<dbReference type="Gene3D" id="2.30.30.30">
    <property type="match status" value="2"/>
</dbReference>
<keyword evidence="6" id="KW-0648">Protein biosynthesis</keyword>
<dbReference type="InterPro" id="IPR039659">
    <property type="entry name" value="SPT5"/>
</dbReference>
<feature type="compositionally biased region" description="Basic and acidic residues" evidence="4">
    <location>
        <begin position="1472"/>
        <end position="1485"/>
    </location>
</feature>
<evidence type="ECO:0000256" key="3">
    <source>
        <dbReference type="ARBA" id="ARBA00023242"/>
    </source>
</evidence>
<dbReference type="SMART" id="SM00739">
    <property type="entry name" value="KOW"/>
    <property type="match status" value="3"/>
</dbReference>
<dbReference type="Proteomes" id="UP001163823">
    <property type="component" value="Chromosome 3"/>
</dbReference>
<evidence type="ECO:0000256" key="1">
    <source>
        <dbReference type="ARBA" id="ARBA00004123"/>
    </source>
</evidence>
<feature type="compositionally biased region" description="Low complexity" evidence="4">
    <location>
        <begin position="542"/>
        <end position="554"/>
    </location>
</feature>
<feature type="compositionally biased region" description="Polar residues" evidence="4">
    <location>
        <begin position="1413"/>
        <end position="1428"/>
    </location>
</feature>
<feature type="compositionally biased region" description="Polar residues" evidence="4">
    <location>
        <begin position="871"/>
        <end position="880"/>
    </location>
</feature>
<feature type="compositionally biased region" description="Basic and acidic residues" evidence="4">
    <location>
        <begin position="1"/>
        <end position="27"/>
    </location>
</feature>
<organism evidence="6 7">
    <name type="scientific">Quillaja saponaria</name>
    <name type="common">Soap bark tree</name>
    <dbReference type="NCBI Taxonomy" id="32244"/>
    <lineage>
        <taxon>Eukaryota</taxon>
        <taxon>Viridiplantae</taxon>
        <taxon>Streptophyta</taxon>
        <taxon>Embryophyta</taxon>
        <taxon>Tracheophyta</taxon>
        <taxon>Spermatophyta</taxon>
        <taxon>Magnoliopsida</taxon>
        <taxon>eudicotyledons</taxon>
        <taxon>Gunneridae</taxon>
        <taxon>Pentapetalae</taxon>
        <taxon>rosids</taxon>
        <taxon>fabids</taxon>
        <taxon>Fabales</taxon>
        <taxon>Quillajaceae</taxon>
        <taxon>Quillaja</taxon>
    </lineage>
</organism>
<feature type="compositionally biased region" description="Gly residues" evidence="4">
    <location>
        <begin position="1436"/>
        <end position="1456"/>
    </location>
</feature>
<dbReference type="Pfam" id="PF23042">
    <property type="entry name" value="KOW1_SPT5"/>
    <property type="match status" value="1"/>
</dbReference>
<feature type="compositionally biased region" description="Basic and acidic residues" evidence="4">
    <location>
        <begin position="1651"/>
        <end position="1660"/>
    </location>
</feature>
<feature type="compositionally biased region" description="Low complexity" evidence="4">
    <location>
        <begin position="1667"/>
        <end position="1679"/>
    </location>
</feature>
<dbReference type="InterPro" id="IPR036735">
    <property type="entry name" value="NGN_dom_sf"/>
</dbReference>
<protein>
    <submittedName>
        <fullName evidence="6">Transcription elongation factor Spt5</fullName>
    </submittedName>
</protein>
<dbReference type="EMBL" id="JARAOO010000003">
    <property type="protein sequence ID" value="KAJ7975009.1"/>
    <property type="molecule type" value="Genomic_DNA"/>
</dbReference>
<feature type="domain" description="KOW" evidence="5">
    <location>
        <begin position="466"/>
        <end position="493"/>
    </location>
</feature>
<feature type="compositionally biased region" description="Polar residues" evidence="4">
    <location>
        <begin position="814"/>
        <end position="829"/>
    </location>
</feature>
<dbReference type="FunFam" id="3.30.70.940:FF:000010">
    <property type="entry name" value="Protein RNA-directed DNA methylation 3"/>
    <property type="match status" value="1"/>
</dbReference>
<feature type="domain" description="KOW" evidence="5">
    <location>
        <begin position="230"/>
        <end position="257"/>
    </location>
</feature>
<dbReference type="Pfam" id="PF23290">
    <property type="entry name" value="KOW5_SPT5"/>
    <property type="match status" value="1"/>
</dbReference>
<dbReference type="FunFam" id="2.30.30.30:FF:000064">
    <property type="entry name" value="SPT5 homolog, DSIF elongation factor subunit"/>
    <property type="match status" value="1"/>
</dbReference>
<evidence type="ECO:0000256" key="2">
    <source>
        <dbReference type="ARBA" id="ARBA00006956"/>
    </source>
</evidence>
<dbReference type="Pfam" id="PF23037">
    <property type="entry name" value="KOWx_SPT5"/>
    <property type="match status" value="1"/>
</dbReference>
<feature type="compositionally biased region" description="Basic and acidic residues" evidence="4">
    <location>
        <begin position="922"/>
        <end position="962"/>
    </location>
</feature>
<proteinExistence type="inferred from homology"/>
<dbReference type="GO" id="GO:0003746">
    <property type="term" value="F:translation elongation factor activity"/>
    <property type="evidence" value="ECO:0007669"/>
    <property type="project" value="UniProtKB-KW"/>
</dbReference>
<dbReference type="InterPro" id="IPR005100">
    <property type="entry name" value="NGN-domain"/>
</dbReference>
<dbReference type="GO" id="GO:0006357">
    <property type="term" value="P:regulation of transcription by RNA polymerase II"/>
    <property type="evidence" value="ECO:0007669"/>
    <property type="project" value="InterPro"/>
</dbReference>
<feature type="compositionally biased region" description="Polar residues" evidence="4">
    <location>
        <begin position="1631"/>
        <end position="1648"/>
    </location>
</feature>
<sequence>MTLKGKEVAGKDRAGKRKVSDENDRSGGGRKRRNHGVLQFFEDIAAEVDDSDFSDDSDFDDDFMEEDFNTGAKVNNEPAKAQSLPFILKEEEMDEEDFDKMMEERYKDGARILTYAGDDFEKKSIDRDSVVFSSKDPTIWKVKCMVGRERHSAFCLMQKFVDLKSLGTELRIISAFSVDHIKGFIYIEAEKQCDVNEACKGLSGIYITRVLPVPKNEISHLLSVRTKCNEVSEGMWTRVKNGKYKGDLAQVVAVNNSRKKATVKLIPRIDLQAMAAKFGGGIRPQKAAAPAPRFISSSELDEFRPLIQYRRDRDTGKFFEILDGLMLKDGYLYKKVSLDSLNLWNVFPTEEELLKFNPSQSNETNDLEWLSQLFGNQKKQRIVVSDKGGGKGEGSSGSSISDGFELHDLVCFSRKDYGVIIGREKDDSYKILKDSQGGPVAVTIQRRDLKSVLDIKLRAEDLHRKTVLVNDTVRVLEGPSKGKQGIVKKIYRGTIFLYDEREEENGGYFCSKSHMCEKIMLSVGDFAGKDNESGLPGFEDFSSSPKSPLSPKKPWQARENNREFNRGDKDGLFSIGQTLRIKVGPLKGYLCRVLAIRRTDVTVKLDSQQKVLTVRCEHLAEVQGRGIALSTSRDADASSSQAFDLLGSEGGSGGWMDRAGTSAGNDGWNTGALSGERSSWSNFAASSSLPQPPGDPISSEGNDSRKGAEDTSWDIKSAPNQNSSWGAAGGFESSASVGWGKGEDSWNKASAKGGFDSGASGGWNKALAPSGGMEGSSKGAKDLGTGNWSAPGEENSAGWNQKSTENNEGDNDQGGWNSRKASNGSSLTECGQGDDGWRSGLSDQGNQKSSWGAWKCGSGEVQELAGIPADASNNVATSWEKNVGKKSEETWNQGKTTGENQNTGWKNRAPNEENQTSSWGRKGSEDTLKSLPEKSSDWIQGFDEKDKIDEGKNGDGWNHKETSGGTADGDSSWANKSSWNSGSTGSGGSNGNWGKKSNSISGFGGTKDVNKENKRDNWNSKKSADGGRTGWGENLGCKSVASDGANQDSAWGTSKPGTGNNESPWTKTSDGANQDSAWGTSKPGNATGNQESPWAKTSEKNQDTGWGKLSNWNSGAVDNKDRDGWSSRKISDEGPAGWGQNTAQKSRPNDGGNQDSNWESWKSGSSGVSSTWKSGSDTATGNQDSPWAKTSTWSSGSTDAGRSQDSNWGKKTDWKSGSGDANTSWGKKSNWLSGNASGDNQLIGGGGGGTEDQNDTSGNRASGGNWRGGYSGRGGGSDRGGFRGRGERGGFGGRGRSDRGGFGGRGGSDRGGFGGRGGSERGGFGGRGRGRRDQTGGWSNRNDFAEDKSCDWKKGADSNLEGWKNNSGSETWNQGNDDKKEWKTWSSGSGGSWNQGNDGKKEWKTWCSGSGGTSAQSGDQWSSWNKSVITEEVRGGSDGGEFGGRGGSERGGFGGRGRGRRDQTGGWNNRIDFAEDKSAGWKKGADTNLEGWKNNSGSKTWNQGNDGKKEWKSWSSGSGGTSGQSGSWNSKGSAWNSPTEAKEGSGWKKGSDSTHETLTGQGNNLSSSGDQWSSWNKTVVTEEVKGSSDQADGWKKGLSSSATGGGWGNQNSNCNGGTGSGDGGRTKDQDTTWNQSTVADRGQSSGWNQPKDAKDAKDETSGGAEPSGSWAAAGTSSWGKGKDSGGGW</sequence>
<name>A0AAD7VGQ1_QUISA</name>
<evidence type="ECO:0000313" key="6">
    <source>
        <dbReference type="EMBL" id="KAJ7975009.1"/>
    </source>
</evidence>
<feature type="region of interest" description="Disordered" evidence="4">
    <location>
        <begin position="537"/>
        <end position="567"/>
    </location>
</feature>
<dbReference type="InterPro" id="IPR008991">
    <property type="entry name" value="Translation_prot_SH3-like_sf"/>
</dbReference>
<dbReference type="GO" id="GO:0032044">
    <property type="term" value="C:DSIF complex"/>
    <property type="evidence" value="ECO:0007669"/>
    <property type="project" value="TreeGrafter"/>
</dbReference>
<dbReference type="Gene3D" id="3.30.70.940">
    <property type="entry name" value="NusG, N-terminal domain"/>
    <property type="match status" value="1"/>
</dbReference>
<feature type="compositionally biased region" description="Polar residues" evidence="4">
    <location>
        <begin position="1219"/>
        <end position="1240"/>
    </location>
</feature>
<feature type="compositionally biased region" description="Basic and acidic residues" evidence="4">
    <location>
        <begin position="1540"/>
        <end position="1555"/>
    </location>
</feature>
<dbReference type="GO" id="GO:0006368">
    <property type="term" value="P:transcription elongation by RNA polymerase II"/>
    <property type="evidence" value="ECO:0007669"/>
    <property type="project" value="TreeGrafter"/>
</dbReference>
<feature type="compositionally biased region" description="Gly residues" evidence="4">
    <location>
        <begin position="1289"/>
        <end position="1327"/>
    </location>
</feature>
<gene>
    <name evidence="6" type="ORF">O6P43_004989</name>
</gene>
<dbReference type="CDD" id="cd09888">
    <property type="entry name" value="NGN_Euk"/>
    <property type="match status" value="1"/>
</dbReference>
<dbReference type="InterPro" id="IPR041973">
    <property type="entry name" value="KOW_Spt5_1"/>
</dbReference>
<feature type="compositionally biased region" description="Polar residues" evidence="4">
    <location>
        <begin position="890"/>
        <end position="905"/>
    </location>
</feature>
<dbReference type="GO" id="GO:0005840">
    <property type="term" value="C:ribosome"/>
    <property type="evidence" value="ECO:0007669"/>
    <property type="project" value="InterPro"/>
</dbReference>
<feature type="region of interest" description="Disordered" evidence="4">
    <location>
        <begin position="1"/>
        <end position="35"/>
    </location>
</feature>
<dbReference type="InterPro" id="IPR005825">
    <property type="entry name" value="Ribosomal_uL24_CS"/>
</dbReference>
<dbReference type="InterPro" id="IPR041977">
    <property type="entry name" value="KOW_Spt5_4"/>
</dbReference>
<feature type="region of interest" description="Disordered" evidence="4">
    <location>
        <begin position="643"/>
        <end position="1688"/>
    </location>
</feature>
<evidence type="ECO:0000313" key="7">
    <source>
        <dbReference type="Proteomes" id="UP001163823"/>
    </source>
</evidence>
<feature type="compositionally biased region" description="Polar residues" evidence="4">
    <location>
        <begin position="841"/>
        <end position="850"/>
    </location>
</feature>
<keyword evidence="6" id="KW-0251">Elongation factor</keyword>
<feature type="compositionally biased region" description="Gly residues" evidence="4">
    <location>
        <begin position="1265"/>
        <end position="1279"/>
    </location>
</feature>
<feature type="compositionally biased region" description="Polar residues" evidence="4">
    <location>
        <begin position="662"/>
        <end position="672"/>
    </location>
</feature>
<dbReference type="Pfam" id="PF03439">
    <property type="entry name" value="Spt5-NGN"/>
    <property type="match status" value="1"/>
</dbReference>
<feature type="compositionally biased region" description="Low complexity" evidence="4">
    <location>
        <begin position="992"/>
        <end position="1001"/>
    </location>
</feature>
<comment type="subcellular location">
    <subcellularLocation>
        <location evidence="1">Nucleus</location>
    </subcellularLocation>
</comment>
<accession>A0AAD7VGQ1</accession>
<feature type="domain" description="KOW" evidence="5">
    <location>
        <begin position="572"/>
        <end position="599"/>
    </location>
</feature>
<dbReference type="GO" id="GO:0003735">
    <property type="term" value="F:structural constituent of ribosome"/>
    <property type="evidence" value="ECO:0007669"/>
    <property type="project" value="InterPro"/>
</dbReference>
<dbReference type="PROSITE" id="PS01108">
    <property type="entry name" value="RIBOSOMAL_L24"/>
    <property type="match status" value="1"/>
</dbReference>
<feature type="compositionally biased region" description="Basic and acidic residues" evidence="4">
    <location>
        <begin position="1008"/>
        <end position="1025"/>
    </location>
</feature>
<dbReference type="InterPro" id="IPR039385">
    <property type="entry name" value="NGN_Euk"/>
</dbReference>
<comment type="caution">
    <text evidence="6">The sequence shown here is derived from an EMBL/GenBank/DDBJ whole genome shotgun (WGS) entry which is preliminary data.</text>
</comment>
<keyword evidence="7" id="KW-1185">Reference proteome</keyword>
<dbReference type="InterPro" id="IPR041978">
    <property type="entry name" value="KOW_Spt5_5"/>
</dbReference>
<feature type="compositionally biased region" description="Polar residues" evidence="4">
    <location>
        <begin position="1364"/>
        <end position="1375"/>
    </location>
</feature>
<feature type="compositionally biased region" description="Basic and acidic residues" evidence="4">
    <location>
        <begin position="1343"/>
        <end position="1356"/>
    </location>
</feature>
<dbReference type="CDD" id="cd06084">
    <property type="entry name" value="KOW_Spt5_4"/>
    <property type="match status" value="1"/>
</dbReference>
<dbReference type="InterPro" id="IPR057936">
    <property type="entry name" value="KOWx_Spt5"/>
</dbReference>
<dbReference type="GO" id="GO:0003729">
    <property type="term" value="F:mRNA binding"/>
    <property type="evidence" value="ECO:0007669"/>
    <property type="project" value="TreeGrafter"/>
</dbReference>
<comment type="similarity">
    <text evidence="2">Belongs to the SPT5 family.</text>
</comment>
<dbReference type="GO" id="GO:0032784">
    <property type="term" value="P:regulation of DNA-templated transcription elongation"/>
    <property type="evidence" value="ECO:0007669"/>
    <property type="project" value="InterPro"/>
</dbReference>
<evidence type="ECO:0000259" key="5">
    <source>
        <dbReference type="SMART" id="SM00739"/>
    </source>
</evidence>
<feature type="compositionally biased region" description="Polar residues" evidence="4">
    <location>
        <begin position="1044"/>
        <end position="1092"/>
    </location>
</feature>
<dbReference type="Pfam" id="PF23291">
    <property type="entry name" value="KOW4_SPT5"/>
    <property type="match status" value="1"/>
</dbReference>
<dbReference type="PANTHER" id="PTHR11125:SF8">
    <property type="entry name" value="PROTEIN RNA-DIRECTED DNA METHYLATION 3"/>
    <property type="match status" value="1"/>
</dbReference>
<keyword evidence="3" id="KW-0539">Nucleus</keyword>
<feature type="compositionally biased region" description="Polar residues" evidence="4">
    <location>
        <begin position="1177"/>
        <end position="1207"/>
    </location>
</feature>
<feature type="compositionally biased region" description="Low complexity" evidence="4">
    <location>
        <begin position="1160"/>
        <end position="1176"/>
    </location>
</feature>
<dbReference type="InterPro" id="IPR014722">
    <property type="entry name" value="Rib_uL2_dom2"/>
</dbReference>
<reference evidence="6" key="1">
    <citation type="journal article" date="2023" name="Science">
        <title>Elucidation of the pathway for biosynthesis of saponin adjuvants from the soapbark tree.</title>
        <authorList>
            <person name="Reed J."/>
            <person name="Orme A."/>
            <person name="El-Demerdash A."/>
            <person name="Owen C."/>
            <person name="Martin L.B.B."/>
            <person name="Misra R.C."/>
            <person name="Kikuchi S."/>
            <person name="Rejzek M."/>
            <person name="Martin A.C."/>
            <person name="Harkess A."/>
            <person name="Leebens-Mack J."/>
            <person name="Louveau T."/>
            <person name="Stephenson M.J."/>
            <person name="Osbourn A."/>
        </authorList>
    </citation>
    <scope>NUCLEOTIDE SEQUENCE</scope>
    <source>
        <strain evidence="6">S10</strain>
    </source>
</reference>